<accession>X0UFI5</accession>
<dbReference type="NCBIfam" id="TIGR04387">
    <property type="entry name" value="capsid_maj_N4"/>
    <property type="match status" value="1"/>
</dbReference>
<reference evidence="1" key="1">
    <citation type="journal article" date="2014" name="Front. Microbiol.">
        <title>High frequency of phylogenetically diverse reductive dehalogenase-homologous genes in deep subseafloor sedimentary metagenomes.</title>
        <authorList>
            <person name="Kawai M."/>
            <person name="Futagami T."/>
            <person name="Toyoda A."/>
            <person name="Takaki Y."/>
            <person name="Nishi S."/>
            <person name="Hori S."/>
            <person name="Arai W."/>
            <person name="Tsubouchi T."/>
            <person name="Morono Y."/>
            <person name="Uchiyama I."/>
            <person name="Ito T."/>
            <person name="Fujiyama A."/>
            <person name="Inagaki F."/>
            <person name="Takami H."/>
        </authorList>
    </citation>
    <scope>NUCLEOTIDE SEQUENCE</scope>
    <source>
        <strain evidence="1">Expedition CK06-06</strain>
    </source>
</reference>
<dbReference type="AlphaFoldDB" id="X0UFI5"/>
<sequence>FLIANAQEQIMDQFASYQKSIGAKSIDLPKYEQLALATTPLTDKEDPASEALVDSKVTLTPAEYGNVVTTTKLANVQTGGTSDRAAARLVGINAGRTQDKLAILSLDASSNELYPGAVASEGALVAGDIMASELLNRAYNKLARASVSGLIGGDYVAVMHDDVIHDLRETSAAGSWLDVNKYAMPGEVLKNELGMYRGFRIVRDNHSTLTADAGAAAVDSYRSYFMGFNAFGKAVSQEPTLKLTGPFDKLARFINMGWTGCFQYKIVESDALYVGVSASSVGVNV</sequence>
<evidence type="ECO:0000313" key="1">
    <source>
        <dbReference type="EMBL" id="GAF98061.1"/>
    </source>
</evidence>
<evidence type="ECO:0008006" key="2">
    <source>
        <dbReference type="Google" id="ProtNLM"/>
    </source>
</evidence>
<gene>
    <name evidence="1" type="ORF">S01H1_19975</name>
</gene>
<organism evidence="1">
    <name type="scientific">marine sediment metagenome</name>
    <dbReference type="NCBI Taxonomy" id="412755"/>
    <lineage>
        <taxon>unclassified sequences</taxon>
        <taxon>metagenomes</taxon>
        <taxon>ecological metagenomes</taxon>
    </lineage>
</organism>
<feature type="non-terminal residue" evidence="1">
    <location>
        <position position="1"/>
    </location>
</feature>
<protein>
    <recommendedName>
        <fullName evidence="2">Phage major capsid protein</fullName>
    </recommendedName>
</protein>
<name>X0UFI5_9ZZZZ</name>
<comment type="caution">
    <text evidence="1">The sequence shown here is derived from an EMBL/GenBank/DDBJ whole genome shotgun (WGS) entry which is preliminary data.</text>
</comment>
<dbReference type="EMBL" id="BARS01010867">
    <property type="protein sequence ID" value="GAF98061.1"/>
    <property type="molecule type" value="Genomic_DNA"/>
</dbReference>
<proteinExistence type="predicted"/>